<accession>A0ABS5KHQ4</accession>
<evidence type="ECO:0000313" key="4">
    <source>
        <dbReference type="Proteomes" id="UP000730482"/>
    </source>
</evidence>
<sequence>MISTRRSVLKAGLAGGLAGVLLTQGSEAFAATGRNQTFDQWLREFEAGMPARLATAHVAGVEVAIVSKNAPTPYAAAFGYADIAANRLLTPTTPMHLASVSKLFTASALVQLFDRCGLDLHDDVNGFIDFPVRNPAYPDVPITPHQLVTHTSSVSDENYVGFDVVGDPKESLSDFLRDYLVPGGTHYSPKKSYLPKHKPATYFDYSDVGMALVGYVVECVSGQDFAASTKANLFEPLGVTGAHWYLREFAPGVLAVPYEFKKGALAALPQMSYPDVPAGALRCSVADLATSLRAMIGGAIGTPPILSAADVADMLRPQVSPKIVPYQGLGWVQEVVDGHPYVGHSGSDIGFANMVVLTEDQTHAVAVLINTDEGDGSSVTDFRASVTTDLVHGARLLG</sequence>
<organism evidence="3 4">
    <name type="scientific">Catenulispora pinistramenti</name>
    <dbReference type="NCBI Taxonomy" id="2705254"/>
    <lineage>
        <taxon>Bacteria</taxon>
        <taxon>Bacillati</taxon>
        <taxon>Actinomycetota</taxon>
        <taxon>Actinomycetes</taxon>
        <taxon>Catenulisporales</taxon>
        <taxon>Catenulisporaceae</taxon>
        <taxon>Catenulispora</taxon>
    </lineage>
</organism>
<dbReference type="Pfam" id="PF00144">
    <property type="entry name" value="Beta-lactamase"/>
    <property type="match status" value="1"/>
</dbReference>
<feature type="chain" id="PRO_5045959566" evidence="1">
    <location>
        <begin position="31"/>
        <end position="398"/>
    </location>
</feature>
<gene>
    <name evidence="3" type="ORF">KGQ19_03350</name>
</gene>
<comment type="caution">
    <text evidence="3">The sequence shown here is derived from an EMBL/GenBank/DDBJ whole genome shotgun (WGS) entry which is preliminary data.</text>
</comment>
<protein>
    <submittedName>
        <fullName evidence="3">Beta-lactamase family protein</fullName>
    </submittedName>
</protein>
<feature type="domain" description="Beta-lactamase-related" evidence="2">
    <location>
        <begin position="52"/>
        <end position="383"/>
    </location>
</feature>
<dbReference type="InterPro" id="IPR012338">
    <property type="entry name" value="Beta-lactam/transpept-like"/>
</dbReference>
<dbReference type="PANTHER" id="PTHR46825">
    <property type="entry name" value="D-ALANYL-D-ALANINE-CARBOXYPEPTIDASE/ENDOPEPTIDASE AMPH"/>
    <property type="match status" value="1"/>
</dbReference>
<dbReference type="InterPro" id="IPR001466">
    <property type="entry name" value="Beta-lactam-related"/>
</dbReference>
<proteinExistence type="predicted"/>
<dbReference type="InterPro" id="IPR006311">
    <property type="entry name" value="TAT_signal"/>
</dbReference>
<dbReference type="Gene3D" id="3.40.710.10">
    <property type="entry name" value="DD-peptidase/beta-lactamase superfamily"/>
    <property type="match status" value="1"/>
</dbReference>
<dbReference type="EMBL" id="JAAFYZ010000007">
    <property type="protein sequence ID" value="MBS2545897.1"/>
    <property type="molecule type" value="Genomic_DNA"/>
</dbReference>
<dbReference type="RefSeq" id="WP_212007550.1">
    <property type="nucleotide sequence ID" value="NZ_JAAFYZ010000007.1"/>
</dbReference>
<dbReference type="InterPro" id="IPR050491">
    <property type="entry name" value="AmpC-like"/>
</dbReference>
<dbReference type="SUPFAM" id="SSF56601">
    <property type="entry name" value="beta-lactamase/transpeptidase-like"/>
    <property type="match status" value="1"/>
</dbReference>
<evidence type="ECO:0000313" key="3">
    <source>
        <dbReference type="EMBL" id="MBS2545897.1"/>
    </source>
</evidence>
<dbReference type="Proteomes" id="UP000730482">
    <property type="component" value="Unassembled WGS sequence"/>
</dbReference>
<name>A0ABS5KHQ4_9ACTN</name>
<evidence type="ECO:0000259" key="2">
    <source>
        <dbReference type="Pfam" id="PF00144"/>
    </source>
</evidence>
<keyword evidence="4" id="KW-1185">Reference proteome</keyword>
<keyword evidence="1" id="KW-0732">Signal</keyword>
<dbReference type="PANTHER" id="PTHR46825:SF9">
    <property type="entry name" value="BETA-LACTAMASE-RELATED DOMAIN-CONTAINING PROTEIN"/>
    <property type="match status" value="1"/>
</dbReference>
<evidence type="ECO:0000256" key="1">
    <source>
        <dbReference type="SAM" id="SignalP"/>
    </source>
</evidence>
<dbReference type="PROSITE" id="PS51318">
    <property type="entry name" value="TAT"/>
    <property type="match status" value="1"/>
</dbReference>
<reference evidence="3 4" key="1">
    <citation type="submission" date="2020-02" db="EMBL/GenBank/DDBJ databases">
        <title>Acidophilic actinobacteria isolated from forest soil.</title>
        <authorList>
            <person name="Golinska P."/>
        </authorList>
    </citation>
    <scope>NUCLEOTIDE SEQUENCE [LARGE SCALE GENOMIC DNA]</scope>
    <source>
        <strain evidence="3 4">NL8</strain>
    </source>
</reference>
<feature type="signal peptide" evidence="1">
    <location>
        <begin position="1"/>
        <end position="30"/>
    </location>
</feature>